<comment type="caution">
    <text evidence="4">The sequence shown here is derived from an EMBL/GenBank/DDBJ whole genome shotgun (WGS) entry which is preliminary data.</text>
</comment>
<organism evidence="4 7">
    <name type="scientific">Ogataea haglerorum</name>
    <dbReference type="NCBI Taxonomy" id="1937702"/>
    <lineage>
        <taxon>Eukaryota</taxon>
        <taxon>Fungi</taxon>
        <taxon>Dikarya</taxon>
        <taxon>Ascomycota</taxon>
        <taxon>Saccharomycotina</taxon>
        <taxon>Pichiomycetes</taxon>
        <taxon>Pichiales</taxon>
        <taxon>Pichiaceae</taxon>
        <taxon>Ogataea</taxon>
    </lineage>
</organism>
<dbReference type="PANTHER" id="PTHR45896">
    <property type="entry name" value="N-ALPHA-ACETYLTRANSFERASE 30"/>
    <property type="match status" value="1"/>
</dbReference>
<protein>
    <submittedName>
        <fullName evidence="4">Uncharacterized protein</fullName>
    </submittedName>
</protein>
<evidence type="ECO:0000256" key="2">
    <source>
        <dbReference type="ARBA" id="ARBA00023315"/>
    </source>
</evidence>
<feature type="compositionally biased region" description="Basic and acidic residues" evidence="3">
    <location>
        <begin position="86"/>
        <end position="99"/>
    </location>
</feature>
<accession>A0AAN6I1I2</accession>
<dbReference type="EMBL" id="JAHLUN010000004">
    <property type="protein sequence ID" value="KAG7766590.1"/>
    <property type="molecule type" value="Genomic_DNA"/>
</dbReference>
<evidence type="ECO:0000313" key="7">
    <source>
        <dbReference type="Proteomes" id="UP000738402"/>
    </source>
</evidence>
<evidence type="ECO:0000313" key="6">
    <source>
        <dbReference type="Proteomes" id="UP000697297"/>
    </source>
</evidence>
<evidence type="ECO:0000313" key="5">
    <source>
        <dbReference type="EMBL" id="KAG7766590.1"/>
    </source>
</evidence>
<dbReference type="InterPro" id="IPR016181">
    <property type="entry name" value="Acyl_CoA_acyltransferase"/>
</dbReference>
<proteinExistence type="predicted"/>
<name>A0AAN6I1I2_9ASCO</name>
<dbReference type="GO" id="GO:0031417">
    <property type="term" value="C:NatC complex"/>
    <property type="evidence" value="ECO:0007669"/>
    <property type="project" value="TreeGrafter"/>
</dbReference>
<evidence type="ECO:0000313" key="4">
    <source>
        <dbReference type="EMBL" id="KAG7729254.1"/>
    </source>
</evidence>
<reference evidence="4 6" key="1">
    <citation type="journal article" date="2021" name="G3 (Bethesda)">
        <title>Genomic diversity, chromosomal rearrangements, and interspecies hybridization in the ogataea polymorpha species complex.</title>
        <authorList>
            <person name="Hanson S.J."/>
            <person name="Cinneide E.O."/>
            <person name="Salzberg L.I."/>
            <person name="Wolfe K.H."/>
            <person name="McGowan J."/>
            <person name="Fitzpatrick D.A."/>
            <person name="Matlin K."/>
        </authorList>
    </citation>
    <scope>NUCLEOTIDE SEQUENCE</scope>
    <source>
        <strain evidence="5">81-436-3</strain>
        <strain evidence="4">83-405-1</strain>
    </source>
</reference>
<dbReference type="GO" id="GO:0004596">
    <property type="term" value="F:protein-N-terminal amino-acid acetyltransferase activity"/>
    <property type="evidence" value="ECO:0007669"/>
    <property type="project" value="InterPro"/>
</dbReference>
<dbReference type="SUPFAM" id="SSF55729">
    <property type="entry name" value="Acyl-CoA N-acyltransferases (Nat)"/>
    <property type="match status" value="1"/>
</dbReference>
<dbReference type="AlphaFoldDB" id="A0AAN6I1I2"/>
<dbReference type="PANTHER" id="PTHR45896:SF1">
    <property type="entry name" value="N-ALPHA-ACETYLTRANSFERASE 30"/>
    <property type="match status" value="1"/>
</dbReference>
<keyword evidence="1" id="KW-0808">Transferase</keyword>
<keyword evidence="2" id="KW-0012">Acyltransferase</keyword>
<feature type="region of interest" description="Disordered" evidence="3">
    <location>
        <begin position="86"/>
        <end position="106"/>
    </location>
</feature>
<sequence length="167" mass="18872">MSEIEYEPLCLDVDTLGRETIDAHIEQIRRLVDEHLSEPYSIYVYRFFLNNWPNLTLMAKHQGRVIGCIISKVEPHKNARIQRGLDDRRLPLRRDHPGDRGGQQGRAAAVRELRVSACETAVPLLSEQARRVPADPARDREQQHAVDVSAAAGERAGVHILTIELAI</sequence>
<dbReference type="Proteomes" id="UP000738402">
    <property type="component" value="Unassembled WGS sequence"/>
</dbReference>
<dbReference type="EMBL" id="JAHLUH010000003">
    <property type="protein sequence ID" value="KAG7729254.1"/>
    <property type="molecule type" value="Genomic_DNA"/>
</dbReference>
<gene>
    <name evidence="4" type="ORF">KL933_001480</name>
    <name evidence="5" type="ORF">KL946_001778</name>
</gene>
<evidence type="ECO:0000256" key="3">
    <source>
        <dbReference type="SAM" id="MobiDB-lite"/>
    </source>
</evidence>
<dbReference type="Gene3D" id="3.40.630.30">
    <property type="match status" value="1"/>
</dbReference>
<keyword evidence="6" id="KW-1185">Reference proteome</keyword>
<evidence type="ECO:0000256" key="1">
    <source>
        <dbReference type="ARBA" id="ARBA00022679"/>
    </source>
</evidence>
<dbReference type="InterPro" id="IPR044542">
    <property type="entry name" value="NAA30-like"/>
</dbReference>
<dbReference type="Proteomes" id="UP000697297">
    <property type="component" value="Unassembled WGS sequence"/>
</dbReference>